<evidence type="ECO:0000256" key="2">
    <source>
        <dbReference type="SAM" id="Phobius"/>
    </source>
</evidence>
<reference evidence="4" key="1">
    <citation type="submission" date="2022-12" db="EMBL/GenBank/DDBJ databases">
        <title>Paraconexibacter alkalitolerans sp. nov. and Baekduia alba sp. nov., isolated from soil and emended description of the genera Paraconexibacter (Chun et al., 2020) and Baekduia (An et al., 2020).</title>
        <authorList>
            <person name="Vieira S."/>
            <person name="Huber K.J."/>
            <person name="Geppert A."/>
            <person name="Wolf J."/>
            <person name="Neumann-Schaal M."/>
            <person name="Muesken M."/>
            <person name="Overmann J."/>
        </authorList>
    </citation>
    <scope>NUCLEOTIDE SEQUENCE</scope>
    <source>
        <strain evidence="4">AEG42_29</strain>
    </source>
</reference>
<keyword evidence="2" id="KW-1133">Transmembrane helix</keyword>
<dbReference type="InterPro" id="IPR052336">
    <property type="entry name" value="MlaD_Phospholipid_Transporter"/>
</dbReference>
<feature type="transmembrane region" description="Helical" evidence="2">
    <location>
        <begin position="16"/>
        <end position="34"/>
    </location>
</feature>
<accession>A0AAU7AVI7</accession>
<keyword evidence="2" id="KW-0472">Membrane</keyword>
<dbReference type="AlphaFoldDB" id="A0AAU7AVI7"/>
<sequence length="464" mass="49728">MAGRATGDRARERRTLQVAVVAAIVLLVAVVWLSRSDSPYEVTARFASASGVSKGGLVKVAGRRVGTVERISLSDDGQAELRLRITDDAVTPLRRGTIAALRTPGLSSIAGKYVDLRIPSGTGAEIPEGGVLGRTQTTSSVDLDAFFNLFDERTRAGLRKVVRGSGEMTKDRELLANEGWKYLSPSLAASQRLFRELGDDRAVLERFVVDSARLVTNVAARRTDVTKLVDGLADTTQAIASRDDELSDAIGQLPDFLRTADTTFANLRGTVGDLDGLLADTKPVAPKLRATAAQLRPFAAESVPTLRSLASLARRPGAGNDLVELYRAFPALRDIATKKAERNGQERDGSLPAAAAALREAREPLGFLRAYGVELTGWFDDFGHSGIYDGFGNASRVETVIAPTKTLLDLLPLPASLTQGLLKQTLSVQRDRCPGAMERPAPDGSNPWKPTPEFACDPSEKPIG</sequence>
<dbReference type="KEGG" id="parq:DSM112329_02489"/>
<dbReference type="Pfam" id="PF02470">
    <property type="entry name" value="MlaD"/>
    <property type="match status" value="1"/>
</dbReference>
<dbReference type="PANTHER" id="PTHR33371:SF4">
    <property type="entry name" value="INTERMEMBRANE PHOSPHOLIPID TRANSPORT SYSTEM BINDING PROTEIN MLAD"/>
    <property type="match status" value="1"/>
</dbReference>
<dbReference type="InterPro" id="IPR003399">
    <property type="entry name" value="Mce/MlaD"/>
</dbReference>
<evidence type="ECO:0000313" key="4">
    <source>
        <dbReference type="EMBL" id="XAY05631.1"/>
    </source>
</evidence>
<dbReference type="RefSeq" id="WP_354702136.1">
    <property type="nucleotide sequence ID" value="NZ_CP114014.1"/>
</dbReference>
<evidence type="ECO:0000256" key="1">
    <source>
        <dbReference type="SAM" id="MobiDB-lite"/>
    </source>
</evidence>
<keyword evidence="2" id="KW-0812">Transmembrane</keyword>
<proteinExistence type="predicted"/>
<dbReference type="EMBL" id="CP114014">
    <property type="protein sequence ID" value="XAY05631.1"/>
    <property type="molecule type" value="Genomic_DNA"/>
</dbReference>
<organism evidence="4">
    <name type="scientific">Paraconexibacter sp. AEG42_29</name>
    <dbReference type="NCBI Taxonomy" id="2997339"/>
    <lineage>
        <taxon>Bacteria</taxon>
        <taxon>Bacillati</taxon>
        <taxon>Actinomycetota</taxon>
        <taxon>Thermoleophilia</taxon>
        <taxon>Solirubrobacterales</taxon>
        <taxon>Paraconexibacteraceae</taxon>
        <taxon>Paraconexibacter</taxon>
    </lineage>
</organism>
<dbReference type="PANTHER" id="PTHR33371">
    <property type="entry name" value="INTERMEMBRANE PHOSPHOLIPID TRANSPORT SYSTEM BINDING PROTEIN MLAD-RELATED"/>
    <property type="match status" value="1"/>
</dbReference>
<protein>
    <recommendedName>
        <fullName evidence="3">Mce/MlaD domain-containing protein</fullName>
    </recommendedName>
</protein>
<gene>
    <name evidence="4" type="ORF">DSM112329_02489</name>
</gene>
<evidence type="ECO:0000259" key="3">
    <source>
        <dbReference type="Pfam" id="PF02470"/>
    </source>
</evidence>
<feature type="region of interest" description="Disordered" evidence="1">
    <location>
        <begin position="433"/>
        <end position="464"/>
    </location>
</feature>
<name>A0AAU7AVI7_9ACTN</name>
<feature type="domain" description="Mce/MlaD" evidence="3">
    <location>
        <begin position="39"/>
        <end position="116"/>
    </location>
</feature>